<dbReference type="InterPro" id="IPR002347">
    <property type="entry name" value="SDR_fam"/>
</dbReference>
<reference evidence="3 4" key="1">
    <citation type="submission" date="2020-08" db="EMBL/GenBank/DDBJ databases">
        <title>Functional genomics of gut bacteria from endangered species of beetles.</title>
        <authorList>
            <person name="Carlos-Shanley C."/>
        </authorList>
    </citation>
    <scope>NUCLEOTIDE SEQUENCE [LARGE SCALE GENOMIC DNA]</scope>
    <source>
        <strain evidence="3 4">S00198</strain>
    </source>
</reference>
<dbReference type="NCBIfam" id="NF005559">
    <property type="entry name" value="PRK07231.1"/>
    <property type="match status" value="1"/>
</dbReference>
<dbReference type="GO" id="GO:0006633">
    <property type="term" value="P:fatty acid biosynthetic process"/>
    <property type="evidence" value="ECO:0007669"/>
    <property type="project" value="TreeGrafter"/>
</dbReference>
<comment type="similarity">
    <text evidence="1">Belongs to the short-chain dehydrogenases/reductases (SDR) family.</text>
</comment>
<dbReference type="PRINTS" id="PR00081">
    <property type="entry name" value="GDHRDH"/>
</dbReference>
<gene>
    <name evidence="3" type="ORF">HNP48_004550</name>
</gene>
<dbReference type="SUPFAM" id="SSF51735">
    <property type="entry name" value="NAD(P)-binding Rossmann-fold domains"/>
    <property type="match status" value="1"/>
</dbReference>
<sequence>MAGNDNPPGHGITPRIAFAQELSGLFDLAGKVAYVPGGYGGIGEAIAWALALAGAKVAVSGRDAARAQALAAELQAAGHEALGLAMDAHSVPSIRDSADAVAAHFGQLDILANCVGMQREEALLEVTEEAFDEVMQVNLKSAMFLAQAVARHQIAGGRGGAQVHLSSVRSQLGLRGRGYSAYCASKGALTLLIRQHASELAPHGITVNGIAPTVVRTEMARHWLENPETRAQVLGRIPLGRVADPKDVAGAAVFFTSPAASFVTGQVLYIDGGITASQ</sequence>
<dbReference type="Pfam" id="PF13561">
    <property type="entry name" value="adh_short_C2"/>
    <property type="match status" value="1"/>
</dbReference>
<comment type="caution">
    <text evidence="3">The sequence shown here is derived from an EMBL/GenBank/DDBJ whole genome shotgun (WGS) entry which is preliminary data.</text>
</comment>
<dbReference type="AlphaFoldDB" id="A0A7X0PH68"/>
<dbReference type="FunFam" id="3.40.50.720:FF:000084">
    <property type="entry name" value="Short-chain dehydrogenase reductase"/>
    <property type="match status" value="1"/>
</dbReference>
<name>A0A7X0PH68_9BURK</name>
<protein>
    <submittedName>
        <fullName evidence="3">Gluconate 5-dehydrogenase</fullName>
        <ecNumber evidence="3">1.1.1.69</ecNumber>
    </submittedName>
</protein>
<dbReference type="RefSeq" id="WP_184861318.1">
    <property type="nucleotide sequence ID" value="NZ_JACHLK010000010.1"/>
</dbReference>
<evidence type="ECO:0000313" key="4">
    <source>
        <dbReference type="Proteomes" id="UP000575083"/>
    </source>
</evidence>
<evidence type="ECO:0000256" key="2">
    <source>
        <dbReference type="ARBA" id="ARBA00023002"/>
    </source>
</evidence>
<organism evidence="3 4">
    <name type="scientific">Acidovorax soli</name>
    <dbReference type="NCBI Taxonomy" id="592050"/>
    <lineage>
        <taxon>Bacteria</taxon>
        <taxon>Pseudomonadati</taxon>
        <taxon>Pseudomonadota</taxon>
        <taxon>Betaproteobacteria</taxon>
        <taxon>Burkholderiales</taxon>
        <taxon>Comamonadaceae</taxon>
        <taxon>Acidovorax</taxon>
    </lineage>
</organism>
<evidence type="ECO:0000256" key="1">
    <source>
        <dbReference type="ARBA" id="ARBA00006484"/>
    </source>
</evidence>
<dbReference type="Gene3D" id="3.40.50.720">
    <property type="entry name" value="NAD(P)-binding Rossmann-like Domain"/>
    <property type="match status" value="1"/>
</dbReference>
<keyword evidence="2 3" id="KW-0560">Oxidoreductase</keyword>
<accession>A0A7X0PH68</accession>
<keyword evidence="4" id="KW-1185">Reference proteome</keyword>
<dbReference type="Proteomes" id="UP000575083">
    <property type="component" value="Unassembled WGS sequence"/>
</dbReference>
<dbReference type="EMBL" id="JACHLK010000010">
    <property type="protein sequence ID" value="MBB6561848.1"/>
    <property type="molecule type" value="Genomic_DNA"/>
</dbReference>
<proteinExistence type="inferred from homology"/>
<dbReference type="PANTHER" id="PTHR42760">
    <property type="entry name" value="SHORT-CHAIN DEHYDROGENASES/REDUCTASES FAMILY MEMBER"/>
    <property type="match status" value="1"/>
</dbReference>
<dbReference type="PANTHER" id="PTHR42760:SF133">
    <property type="entry name" value="3-OXOACYL-[ACYL-CARRIER-PROTEIN] REDUCTASE"/>
    <property type="match status" value="1"/>
</dbReference>
<evidence type="ECO:0000313" key="3">
    <source>
        <dbReference type="EMBL" id="MBB6561848.1"/>
    </source>
</evidence>
<dbReference type="EC" id="1.1.1.69" evidence="3"/>
<dbReference type="InterPro" id="IPR036291">
    <property type="entry name" value="NAD(P)-bd_dom_sf"/>
</dbReference>
<dbReference type="GO" id="GO:0048038">
    <property type="term" value="F:quinone binding"/>
    <property type="evidence" value="ECO:0007669"/>
    <property type="project" value="TreeGrafter"/>
</dbReference>
<dbReference type="GO" id="GO:0008874">
    <property type="term" value="F:gluconate 5-dehydrogenase activity"/>
    <property type="evidence" value="ECO:0007669"/>
    <property type="project" value="UniProtKB-EC"/>
</dbReference>